<dbReference type="InterPro" id="IPR052609">
    <property type="entry name" value="Ribosome_Biogenesis_Reg"/>
</dbReference>
<dbReference type="Proteomes" id="UP001213623">
    <property type="component" value="Chromosome 3"/>
</dbReference>
<protein>
    <recommendedName>
        <fullName evidence="1">Nucleolar 27S pre-rRNA processing Urb2/Npa2 C-terminal domain-containing protein</fullName>
    </recommendedName>
</protein>
<evidence type="ECO:0000313" key="3">
    <source>
        <dbReference type="Proteomes" id="UP001213623"/>
    </source>
</evidence>
<dbReference type="EMBL" id="CP119894">
    <property type="protein sequence ID" value="WFD26752.1"/>
    <property type="molecule type" value="Genomic_DNA"/>
</dbReference>
<name>A0AAF0J281_9BASI</name>
<accession>A0AAF0J281</accession>
<dbReference type="PANTHER" id="PTHR15682:SF2">
    <property type="entry name" value="UNHEALTHY RIBOSOME BIOGENESIS PROTEIN 2 HOMOLOG"/>
    <property type="match status" value="1"/>
</dbReference>
<dbReference type="GO" id="GO:0005730">
    <property type="term" value="C:nucleolus"/>
    <property type="evidence" value="ECO:0007669"/>
    <property type="project" value="TreeGrafter"/>
</dbReference>
<evidence type="ECO:0000259" key="1">
    <source>
        <dbReference type="Pfam" id="PF10441"/>
    </source>
</evidence>
<sequence length="1315" mass="141449">MAPGLATWGITSSEQLVQLLKQHEKNEKALPGAKIQILQSAWADEHVYVPKKAELLLDCALELVLASTRTQRSTGTPPFINRDYWAFLHTLLDSAHLDEESVHSAVARHPIFTLVAALCPHVTPDLWDDAGYVLAILLPAAIRRVGASQIDTVNACIRDLFHAMPAVWEPRHVSVTQHLWDTVCARWTPHLELGTNAKKTARFFVGETLVPWARAYAALDTADAASLRDAFSAVAARSLAPSPFDAAQLPDSVESLVPAVLEALDGPYAPALLCALPALLACLIEGPPRAHSSIQAPPPAVRQEALDQFVAPVCTALLARNDSLTTLWHLVEQIERLRLYQPGGDDHESWLALWSRLLRNTLAFLDATTDAETHCVCFEMSQALWRRESDLVRPVLSDLFVRMVPIRADTAAWPAALALVHTLLYDMAQERRMPELLSTLQATIDQACDASLDDAGTRLVHSPVLCYSTTLLWRRHLAQDASAAQAQDMWRTNLAHATRYASPPAPRLLGALHLLLLLALARPMPSAEASDLLTTCLGMALDRRAPPAIVAAALRLHTALARQGASLPMIAFDALSETLCIDAPSEVHVELIRAGLCHAERTQRLPPIPPLPALVRAGLEQPDTTWEGQVLGLLPPQVPLALWRLGTTRWAAVLDAYAPDALLQDLTHIFVATLAPGAPSHLATLSMHFLHQAHMLELPRWRLTLLAATLAALDRTTDTVSHAFGAVRLLTSVPTEYIGRDAARSLAPALWRWCTAPQWPDGIGAESSAGSELPRLLARWLRAYPGAPPLSLAAYLDTLVHGPGAHLSATACTALLTHSMELVDAFLACAPSAVCMPDVQAVLQRAPPGWGARVALYTQAHLLRSAVASRPAWAIELVPDDATLQRTLQETVVPLANVAADADVRDLACALDLITVQLELRAPALPLADARPCVVAALDAMVAAVHASSLSASHAAPLAMSLLRVLVALSLPPPALGVVVAQVQGALPTSDGPTSIWVKEVGRVSPDDYAHTLEALGAAFEPGTPYTASELAALLPVVALLLQHGAPGTGPAARTHLTALLRRLVVLVPHAPSVTLATVQLLERVCLNRVRILQAPDALFVLTVLGLVVGAHTDKAPLCEADASALFQSICATLRALVRQRKDLMRLCLPHLTDLVARLCLLLSSFVRAHPGEALVRDMAAALPAWLDVRQAPLTATDARALARLLSELGAKTSAGAPAAKRARLAPGATTESLRQPLSKYAVYMLLAYVRCVTMPHTTVAAALRAELQPGLLVLCDLCGEYERDAALKHALDASGQVVFQALWADWERQRYKGA</sequence>
<reference evidence="2" key="1">
    <citation type="submission" date="2023-03" db="EMBL/GenBank/DDBJ databases">
        <title>Mating type loci evolution in Malassezia.</title>
        <authorList>
            <person name="Coelho M.A."/>
        </authorList>
    </citation>
    <scope>NUCLEOTIDE SEQUENCE</scope>
    <source>
        <strain evidence="2">CBS 9557</strain>
    </source>
</reference>
<proteinExistence type="predicted"/>
<dbReference type="Pfam" id="PF10441">
    <property type="entry name" value="Urb2"/>
    <property type="match status" value="1"/>
</dbReference>
<dbReference type="PANTHER" id="PTHR15682">
    <property type="entry name" value="UNHEALTHY RIBOSOME BIOGENESIS PROTEIN 2 HOMOLOG"/>
    <property type="match status" value="1"/>
</dbReference>
<feature type="domain" description="Nucleolar 27S pre-rRNA processing Urb2/Npa2 C-terminal" evidence="1">
    <location>
        <begin position="1077"/>
        <end position="1314"/>
    </location>
</feature>
<dbReference type="GO" id="GO:0042254">
    <property type="term" value="P:ribosome biogenesis"/>
    <property type="evidence" value="ECO:0007669"/>
    <property type="project" value="TreeGrafter"/>
</dbReference>
<gene>
    <name evidence="2" type="ORF">MNAN1_001739</name>
</gene>
<evidence type="ECO:0000313" key="2">
    <source>
        <dbReference type="EMBL" id="WFD26752.1"/>
    </source>
</evidence>
<dbReference type="InterPro" id="IPR018849">
    <property type="entry name" value="Urb2/Npa2_C"/>
</dbReference>
<keyword evidence="3" id="KW-1185">Reference proteome</keyword>
<organism evidence="2 3">
    <name type="scientific">Malassezia nana</name>
    <dbReference type="NCBI Taxonomy" id="180528"/>
    <lineage>
        <taxon>Eukaryota</taxon>
        <taxon>Fungi</taxon>
        <taxon>Dikarya</taxon>
        <taxon>Basidiomycota</taxon>
        <taxon>Ustilaginomycotina</taxon>
        <taxon>Malasseziomycetes</taxon>
        <taxon>Malasseziales</taxon>
        <taxon>Malasseziaceae</taxon>
        <taxon>Malassezia</taxon>
    </lineage>
</organism>